<keyword evidence="2" id="KW-0472">Membrane</keyword>
<dbReference type="GO" id="GO:0004672">
    <property type="term" value="F:protein kinase activity"/>
    <property type="evidence" value="ECO:0007669"/>
    <property type="project" value="InterPro"/>
</dbReference>
<dbReference type="InterPro" id="IPR050823">
    <property type="entry name" value="Plant_Ser_Thr_Prot_Kinase"/>
</dbReference>
<dbReference type="InterPro" id="IPR011009">
    <property type="entry name" value="Kinase-like_dom_sf"/>
</dbReference>
<proteinExistence type="predicted"/>
<dbReference type="Gene3D" id="3.30.200.20">
    <property type="entry name" value="Phosphorylase Kinase, domain 1"/>
    <property type="match status" value="1"/>
</dbReference>
<evidence type="ECO:0000313" key="4">
    <source>
        <dbReference type="EMBL" id="PRQ47886.1"/>
    </source>
</evidence>
<reference evidence="4 5" key="1">
    <citation type="journal article" date="2018" name="Nat. Genet.">
        <title>The Rosa genome provides new insights in the design of modern roses.</title>
        <authorList>
            <person name="Bendahmane M."/>
        </authorList>
    </citation>
    <scope>NUCLEOTIDE SEQUENCE [LARGE SCALE GENOMIC DNA]</scope>
    <source>
        <strain evidence="5">cv. Old Blush</strain>
    </source>
</reference>
<dbReference type="InterPro" id="IPR000719">
    <property type="entry name" value="Prot_kinase_dom"/>
</dbReference>
<evidence type="ECO:0000256" key="1">
    <source>
        <dbReference type="ARBA" id="ARBA00004236"/>
    </source>
</evidence>
<dbReference type="Gramene" id="PRQ47886">
    <property type="protein sequence ID" value="PRQ47886"/>
    <property type="gene ID" value="RchiOBHm_Chr2g0104591"/>
</dbReference>
<dbReference type="Proteomes" id="UP000238479">
    <property type="component" value="Chromosome 2"/>
</dbReference>
<comment type="caution">
    <text evidence="4">The sequence shown here is derived from an EMBL/GenBank/DDBJ whole genome shotgun (WGS) entry which is preliminary data.</text>
</comment>
<evidence type="ECO:0000313" key="5">
    <source>
        <dbReference type="Proteomes" id="UP000238479"/>
    </source>
</evidence>
<dbReference type="SUPFAM" id="SSF56112">
    <property type="entry name" value="Protein kinase-like (PK-like)"/>
    <property type="match status" value="1"/>
</dbReference>
<protein>
    <recommendedName>
        <fullName evidence="3">Protein kinase domain-containing protein</fullName>
    </recommendedName>
</protein>
<keyword evidence="5" id="KW-1185">Reference proteome</keyword>
<gene>
    <name evidence="4" type="ORF">RchiOBHm_Chr2g0104591</name>
</gene>
<name>A0A2P6RN82_ROSCH</name>
<keyword evidence="4" id="KW-0808">Transferase</keyword>
<dbReference type="AlphaFoldDB" id="A0A2P6RN82"/>
<evidence type="ECO:0000259" key="3">
    <source>
        <dbReference type="PROSITE" id="PS50011"/>
    </source>
</evidence>
<comment type="subcellular location">
    <subcellularLocation>
        <location evidence="1">Cell membrane</location>
    </subcellularLocation>
</comment>
<feature type="domain" description="Protein kinase" evidence="3">
    <location>
        <begin position="1"/>
        <end position="69"/>
    </location>
</feature>
<dbReference type="GO" id="GO:0005524">
    <property type="term" value="F:ATP binding"/>
    <property type="evidence" value="ECO:0007669"/>
    <property type="project" value="InterPro"/>
</dbReference>
<dbReference type="PROSITE" id="PS50011">
    <property type="entry name" value="PROTEIN_KINASE_DOM"/>
    <property type="match status" value="1"/>
</dbReference>
<dbReference type="PANTHER" id="PTHR45621">
    <property type="entry name" value="OS01G0588500 PROTEIN-RELATED"/>
    <property type="match status" value="1"/>
</dbReference>
<accession>A0A2P6RN82</accession>
<organism evidence="4 5">
    <name type="scientific">Rosa chinensis</name>
    <name type="common">China rose</name>
    <dbReference type="NCBI Taxonomy" id="74649"/>
    <lineage>
        <taxon>Eukaryota</taxon>
        <taxon>Viridiplantae</taxon>
        <taxon>Streptophyta</taxon>
        <taxon>Embryophyta</taxon>
        <taxon>Tracheophyta</taxon>
        <taxon>Spermatophyta</taxon>
        <taxon>Magnoliopsida</taxon>
        <taxon>eudicotyledons</taxon>
        <taxon>Gunneridae</taxon>
        <taxon>Pentapetalae</taxon>
        <taxon>rosids</taxon>
        <taxon>fabids</taxon>
        <taxon>Rosales</taxon>
        <taxon>Rosaceae</taxon>
        <taxon>Rosoideae</taxon>
        <taxon>Rosoideae incertae sedis</taxon>
        <taxon>Rosa</taxon>
    </lineage>
</organism>
<dbReference type="InterPro" id="IPR001245">
    <property type="entry name" value="Ser-Thr/Tyr_kinase_cat_dom"/>
</dbReference>
<dbReference type="EMBL" id="PDCK01000040">
    <property type="protein sequence ID" value="PRQ47886.1"/>
    <property type="molecule type" value="Genomic_DNA"/>
</dbReference>
<keyword evidence="2" id="KW-1003">Cell membrane</keyword>
<sequence length="69" mass="8067">MAVAVKRLNPESVEDFKQWQLSVNFLGRLSHPNLVKLLGYCRENKELLLVYEFMPNGSLYNHLSRSMNQ</sequence>
<dbReference type="GO" id="GO:0005886">
    <property type="term" value="C:plasma membrane"/>
    <property type="evidence" value="ECO:0007669"/>
    <property type="project" value="UniProtKB-SubCell"/>
</dbReference>
<dbReference type="Pfam" id="PF07714">
    <property type="entry name" value="PK_Tyr_Ser-Thr"/>
    <property type="match status" value="1"/>
</dbReference>
<evidence type="ECO:0000256" key="2">
    <source>
        <dbReference type="ARBA" id="ARBA00022475"/>
    </source>
</evidence>